<accession>A0A7M3UNE9</accession>
<evidence type="ECO:0000256" key="1">
    <source>
        <dbReference type="SAM" id="Phobius"/>
    </source>
</evidence>
<keyword evidence="3" id="KW-1185">Reference proteome</keyword>
<keyword evidence="1" id="KW-0472">Membrane</keyword>
<organism evidence="2 3">
    <name type="scientific">Pyramimonas orientalis virus 01B</name>
    <dbReference type="NCBI Taxonomy" id="3134525"/>
    <lineage>
        <taxon>Viruses</taxon>
        <taxon>Varidnaviria</taxon>
        <taxon>Bamfordvirae</taxon>
        <taxon>Nucleocytoviricota</taxon>
        <taxon>Megaviricetes</taxon>
        <taxon>Imitervirales</taxon>
        <taxon>Allomimiviridae</taxon>
        <taxon>Heliosvirus</taxon>
        <taxon>Heliosvirus raunefjordenense</taxon>
    </lineage>
</organism>
<evidence type="ECO:0000313" key="2">
    <source>
        <dbReference type="EMBL" id="QOI90198.1"/>
    </source>
</evidence>
<evidence type="ECO:0000313" key="3">
    <source>
        <dbReference type="Proteomes" id="UP001162120"/>
    </source>
</evidence>
<protein>
    <submittedName>
        <fullName evidence="2">Uncharacterized protein</fullName>
    </submittedName>
</protein>
<sequence length="57" mass="6853">MLKMLFKFIYHISFIMMVAVCVYYTFLYSQMSEDIHEIKKQVKKCDKKPKAKETVTP</sequence>
<dbReference type="Proteomes" id="UP001162120">
    <property type="component" value="Segment"/>
</dbReference>
<name>A0A7M3UNE9_9VIRU</name>
<keyword evidence="1" id="KW-0812">Transmembrane</keyword>
<dbReference type="EMBL" id="MT663534">
    <property type="protein sequence ID" value="QOI90198.1"/>
    <property type="molecule type" value="Genomic_DNA"/>
</dbReference>
<gene>
    <name evidence="2" type="ORF">HWQ62_00061</name>
</gene>
<reference evidence="2" key="1">
    <citation type="submission" date="2020-06" db="EMBL/GenBank/DDBJ databases">
        <title>Lateral gene transfer of anion-conducting channel rhodopsins between green algae and giant viruses.</title>
        <authorList>
            <person name="Rozenberg A."/>
            <person name="Oppermann J."/>
            <person name="Wietek J."/>
            <person name="Fernandez Lahore R.G."/>
            <person name="Sandaa R.-A."/>
            <person name="Bratbak G."/>
            <person name="Hegemann P."/>
            <person name="Beja O."/>
        </authorList>
    </citation>
    <scope>NUCLEOTIDE SEQUENCE</scope>
    <source>
        <strain evidence="2">01B</strain>
    </source>
</reference>
<proteinExistence type="predicted"/>
<keyword evidence="1" id="KW-1133">Transmembrane helix</keyword>
<feature type="transmembrane region" description="Helical" evidence="1">
    <location>
        <begin position="6"/>
        <end position="26"/>
    </location>
</feature>